<organism evidence="1 2">
    <name type="scientific">Mucor lusitanicus CBS 277.49</name>
    <dbReference type="NCBI Taxonomy" id="747725"/>
    <lineage>
        <taxon>Eukaryota</taxon>
        <taxon>Fungi</taxon>
        <taxon>Fungi incertae sedis</taxon>
        <taxon>Mucoromycota</taxon>
        <taxon>Mucoromycotina</taxon>
        <taxon>Mucoromycetes</taxon>
        <taxon>Mucorales</taxon>
        <taxon>Mucorineae</taxon>
        <taxon>Mucoraceae</taxon>
        <taxon>Mucor</taxon>
    </lineage>
</organism>
<keyword evidence="2" id="KW-1185">Reference proteome</keyword>
<evidence type="ECO:0000313" key="2">
    <source>
        <dbReference type="Proteomes" id="UP000077051"/>
    </source>
</evidence>
<dbReference type="OrthoDB" id="2269371at2759"/>
<name>A0A168K6I0_MUCCL</name>
<dbReference type="AlphaFoldDB" id="A0A168K6I0"/>
<dbReference type="VEuPathDB" id="FungiDB:MUCCIDRAFT_82430"/>
<proteinExistence type="predicted"/>
<dbReference type="Proteomes" id="UP000077051">
    <property type="component" value="Unassembled WGS sequence"/>
</dbReference>
<reference evidence="1 2" key="1">
    <citation type="submission" date="2015-06" db="EMBL/GenBank/DDBJ databases">
        <title>Expansion of signal transduction pathways in fungi by whole-genome duplication.</title>
        <authorList>
            <consortium name="DOE Joint Genome Institute"/>
            <person name="Corrochano L.M."/>
            <person name="Kuo A."/>
            <person name="Marcet-Houben M."/>
            <person name="Polaino S."/>
            <person name="Salamov A."/>
            <person name="Villalobos J.M."/>
            <person name="Alvarez M.I."/>
            <person name="Avalos J."/>
            <person name="Benito E.P."/>
            <person name="Benoit I."/>
            <person name="Burger G."/>
            <person name="Camino L.P."/>
            <person name="Canovas D."/>
            <person name="Cerda-Olmedo E."/>
            <person name="Cheng J.-F."/>
            <person name="Dominguez A."/>
            <person name="Elias M."/>
            <person name="Eslava A.P."/>
            <person name="Glaser F."/>
            <person name="Grimwood J."/>
            <person name="Gutierrez G."/>
            <person name="Heitman J."/>
            <person name="Henrissat B."/>
            <person name="Iturriaga E.A."/>
            <person name="Lang B.F."/>
            <person name="Lavin J.L."/>
            <person name="Lee S."/>
            <person name="Li W."/>
            <person name="Lindquist E."/>
            <person name="Lopez-Garcia S."/>
            <person name="Luque E.M."/>
            <person name="Marcos A.T."/>
            <person name="Martin J."/>
            <person name="Mccluskey K."/>
            <person name="Medina H.R."/>
            <person name="Miralles-Duran A."/>
            <person name="Miyazaki A."/>
            <person name="Munoz-Torres E."/>
            <person name="Oguiza J.A."/>
            <person name="Ohm R."/>
            <person name="Olmedo M."/>
            <person name="Orejas M."/>
            <person name="Ortiz-Castellanos L."/>
            <person name="Pisabarro A.G."/>
            <person name="Rodriguez-Romero J."/>
            <person name="Ruiz-Herrera J."/>
            <person name="Ruiz-Vazquez R."/>
            <person name="Sanz C."/>
            <person name="Schackwitz W."/>
            <person name="Schmutz J."/>
            <person name="Shahriari M."/>
            <person name="Shelest E."/>
            <person name="Silva-Franco F."/>
            <person name="Soanes D."/>
            <person name="Syed K."/>
            <person name="Tagua V.G."/>
            <person name="Talbot N.J."/>
            <person name="Thon M."/>
            <person name="De Vries R.P."/>
            <person name="Wiebenga A."/>
            <person name="Yadav J.S."/>
            <person name="Braun E.L."/>
            <person name="Baker S."/>
            <person name="Garre V."/>
            <person name="Horwitz B."/>
            <person name="Torres-Martinez S."/>
            <person name="Idnurm A."/>
            <person name="Herrera-Estrella A."/>
            <person name="Gabaldon T."/>
            <person name="Grigoriev I.V."/>
        </authorList>
    </citation>
    <scope>NUCLEOTIDE SEQUENCE [LARGE SCALE GENOMIC DNA]</scope>
    <source>
        <strain evidence="1 2">CBS 277.49</strain>
    </source>
</reference>
<evidence type="ECO:0000313" key="1">
    <source>
        <dbReference type="EMBL" id="OAD02049.1"/>
    </source>
</evidence>
<sequence>MDSLLTNLTSDVTVVFDLELNYSPKVFLTSVDSMQMTLNMVKDNVYYSAYVNDWSAINRLYSLKKGSKISMAGSFKAVQKKNANGCTKFTIKLDPKTVMVDVEVLKIDPAANNDGTSRVVLLVEHIYVDHSNADKVSTSVTAGDILGEMQNLLVSHLEDANEEGALDVAALRQKKAKVEQKLAASNSKKRKVDTSNAGVFSLLKKSKQ</sequence>
<comment type="caution">
    <text evidence="1">The sequence shown here is derived from an EMBL/GenBank/DDBJ whole genome shotgun (WGS) entry which is preliminary data.</text>
</comment>
<protein>
    <submittedName>
        <fullName evidence="1">Uncharacterized protein</fullName>
    </submittedName>
</protein>
<accession>A0A168K6I0</accession>
<dbReference type="EMBL" id="AMYB01000005">
    <property type="protein sequence ID" value="OAD02049.1"/>
    <property type="molecule type" value="Genomic_DNA"/>
</dbReference>
<gene>
    <name evidence="1" type="ORF">MUCCIDRAFT_82430</name>
</gene>